<evidence type="ECO:0000256" key="4">
    <source>
        <dbReference type="ARBA" id="ARBA00023136"/>
    </source>
</evidence>
<evidence type="ECO:0000256" key="5">
    <source>
        <dbReference type="ARBA" id="ARBA00023230"/>
    </source>
</evidence>
<feature type="transmembrane region" description="Helical" evidence="7">
    <location>
        <begin position="218"/>
        <end position="251"/>
    </location>
</feature>
<dbReference type="PANTHER" id="PTHR12943:SF27">
    <property type="entry name" value="HOMOCYSTEINE-INDUCED ENDOPLASMIC RETICULUM PROTEIN, ISOFORM A"/>
    <property type="match status" value="1"/>
</dbReference>
<dbReference type="RefSeq" id="XP_009059567.1">
    <property type="nucleotide sequence ID" value="XM_009061319.1"/>
</dbReference>
<dbReference type="GO" id="GO:0016020">
    <property type="term" value="C:membrane"/>
    <property type="evidence" value="ECO:0007669"/>
    <property type="project" value="UniProtKB-SubCell"/>
</dbReference>
<dbReference type="Proteomes" id="UP000030746">
    <property type="component" value="Unassembled WGS sequence"/>
</dbReference>
<evidence type="ECO:0000313" key="10">
    <source>
        <dbReference type="Proteomes" id="UP000030746"/>
    </source>
</evidence>
<name>V4BLU4_LOTGI</name>
<keyword evidence="10" id="KW-1185">Reference proteome</keyword>
<dbReference type="InterPro" id="IPR029071">
    <property type="entry name" value="Ubiquitin-like_domsf"/>
</dbReference>
<dbReference type="STRING" id="225164.V4BLU4"/>
<dbReference type="OrthoDB" id="21589at2759"/>
<dbReference type="SMART" id="SM00213">
    <property type="entry name" value="UBQ"/>
    <property type="match status" value="1"/>
</dbReference>
<feature type="region of interest" description="Disordered" evidence="6">
    <location>
        <begin position="96"/>
        <end position="126"/>
    </location>
</feature>
<keyword evidence="2 7" id="KW-0812">Transmembrane</keyword>
<dbReference type="FunFam" id="3.10.20.90:FF:000046">
    <property type="entry name" value="Homocysteine-responsive endoplasmic reticulum-resident ubiquitin-like domain member 2 protein"/>
    <property type="match status" value="1"/>
</dbReference>
<dbReference type="InterPro" id="IPR000626">
    <property type="entry name" value="Ubiquitin-like_dom"/>
</dbReference>
<evidence type="ECO:0000256" key="7">
    <source>
        <dbReference type="SAM" id="Phobius"/>
    </source>
</evidence>
<keyword evidence="4 7" id="KW-0472">Membrane</keyword>
<evidence type="ECO:0000256" key="1">
    <source>
        <dbReference type="ARBA" id="ARBA00004370"/>
    </source>
</evidence>
<dbReference type="AlphaFoldDB" id="V4BLU4"/>
<evidence type="ECO:0000256" key="6">
    <source>
        <dbReference type="SAM" id="MobiDB-lite"/>
    </source>
</evidence>
<dbReference type="CDD" id="cd01790">
    <property type="entry name" value="Ubl_HERP"/>
    <property type="match status" value="1"/>
</dbReference>
<dbReference type="Gene3D" id="3.10.20.90">
    <property type="entry name" value="Phosphatidylinositol 3-kinase Catalytic Subunit, Chain A, domain 1"/>
    <property type="match status" value="1"/>
</dbReference>
<comment type="subcellular location">
    <subcellularLocation>
        <location evidence="1">Membrane</location>
    </subcellularLocation>
</comment>
<dbReference type="CTD" id="20232378"/>
<dbReference type="GO" id="GO:0030968">
    <property type="term" value="P:endoplasmic reticulum unfolded protein response"/>
    <property type="evidence" value="ECO:0007669"/>
    <property type="project" value="TreeGrafter"/>
</dbReference>
<evidence type="ECO:0000256" key="2">
    <source>
        <dbReference type="ARBA" id="ARBA00022692"/>
    </source>
</evidence>
<protein>
    <recommendedName>
        <fullName evidence="8">Ubiquitin-like domain-containing protein</fullName>
    </recommendedName>
</protein>
<proteinExistence type="predicted"/>
<feature type="compositionally biased region" description="Low complexity" evidence="6">
    <location>
        <begin position="101"/>
        <end position="120"/>
    </location>
</feature>
<dbReference type="GeneID" id="20232378"/>
<dbReference type="KEGG" id="lgi:LOTGIDRAFT_124564"/>
<dbReference type="SUPFAM" id="SSF54236">
    <property type="entry name" value="Ubiquitin-like"/>
    <property type="match status" value="1"/>
</dbReference>
<organism evidence="9 10">
    <name type="scientific">Lottia gigantea</name>
    <name type="common">Giant owl limpet</name>
    <dbReference type="NCBI Taxonomy" id="225164"/>
    <lineage>
        <taxon>Eukaryota</taxon>
        <taxon>Metazoa</taxon>
        <taxon>Spiralia</taxon>
        <taxon>Lophotrochozoa</taxon>
        <taxon>Mollusca</taxon>
        <taxon>Gastropoda</taxon>
        <taxon>Patellogastropoda</taxon>
        <taxon>Lottioidea</taxon>
        <taxon>Lottiidae</taxon>
        <taxon>Lottia</taxon>
    </lineage>
</organism>
<feature type="domain" description="Ubiquitin-like" evidence="8">
    <location>
        <begin position="6"/>
        <end position="77"/>
    </location>
</feature>
<evidence type="ECO:0000256" key="3">
    <source>
        <dbReference type="ARBA" id="ARBA00022989"/>
    </source>
</evidence>
<dbReference type="PANTHER" id="PTHR12943">
    <property type="entry name" value="HOMOCYSTEINE-RESPONSIVE ENDOPLASMIC RETICULUM-RESIDENT UNIQUITIN-LIKE DOMAIN HERPUD PROTEIN FAMILY MEMBER"/>
    <property type="match status" value="1"/>
</dbReference>
<dbReference type="EMBL" id="KB202544">
    <property type="protein sequence ID" value="ESO89779.1"/>
    <property type="molecule type" value="Genomic_DNA"/>
</dbReference>
<dbReference type="PROSITE" id="PS50053">
    <property type="entry name" value="UBIQUITIN_2"/>
    <property type="match status" value="1"/>
</dbReference>
<sequence length="306" mass="34490">MGDMPITLIVKAPNQRIADQNVECTLGWTIRKLKEHLQHVYPNKPQHNQQKLIYSGKLLEDNLTLKQVLRQDDDNIHHTVHLVCSALHDTIIEDTQNVDKSSPSPSPRSVPSSTNSTSSTDGLPMPPMYSAMPAGYSQEQYNMMMQQMYSQYMNQYMQYTMGVTPPPSPATPVVPEEAVNRNNGGNDRPANQNIRMNAQGGVVEDDDENEQRDWLDCIYMLFRVMVLFSIVYFYSTVTRSIAVFLAFLLIYENRTATDENTETNTTETPVQPPAPTAPSVIATAWCFFSTFFSSLIPEQPAAVNQN</sequence>
<accession>V4BLU4</accession>
<keyword evidence="3 7" id="KW-1133">Transmembrane helix</keyword>
<gene>
    <name evidence="9" type="ORF">LOTGIDRAFT_124564</name>
</gene>
<dbReference type="OMA" id="YMQLMAA"/>
<dbReference type="HOGENOM" id="CLU_058243_0_0_1"/>
<evidence type="ECO:0000259" key="8">
    <source>
        <dbReference type="PROSITE" id="PS50053"/>
    </source>
</evidence>
<dbReference type="InterPro" id="IPR039751">
    <property type="entry name" value="HERPUD1/2"/>
</dbReference>
<reference evidence="9 10" key="1">
    <citation type="journal article" date="2013" name="Nature">
        <title>Insights into bilaterian evolution from three spiralian genomes.</title>
        <authorList>
            <person name="Simakov O."/>
            <person name="Marletaz F."/>
            <person name="Cho S.J."/>
            <person name="Edsinger-Gonzales E."/>
            <person name="Havlak P."/>
            <person name="Hellsten U."/>
            <person name="Kuo D.H."/>
            <person name="Larsson T."/>
            <person name="Lv J."/>
            <person name="Arendt D."/>
            <person name="Savage R."/>
            <person name="Osoegawa K."/>
            <person name="de Jong P."/>
            <person name="Grimwood J."/>
            <person name="Chapman J.A."/>
            <person name="Shapiro H."/>
            <person name="Aerts A."/>
            <person name="Otillar R.P."/>
            <person name="Terry A.Y."/>
            <person name="Boore J.L."/>
            <person name="Grigoriev I.V."/>
            <person name="Lindberg D.R."/>
            <person name="Seaver E.C."/>
            <person name="Weisblat D.A."/>
            <person name="Putnam N.H."/>
            <person name="Rokhsar D.S."/>
        </authorList>
    </citation>
    <scope>NUCLEOTIDE SEQUENCE [LARGE SCALE GENOMIC DNA]</scope>
</reference>
<evidence type="ECO:0000313" key="9">
    <source>
        <dbReference type="EMBL" id="ESO89779.1"/>
    </source>
</evidence>
<dbReference type="Pfam" id="PF00240">
    <property type="entry name" value="ubiquitin"/>
    <property type="match status" value="1"/>
</dbReference>
<keyword evidence="5" id="KW-0834">Unfolded protein response</keyword>